<evidence type="ECO:0000313" key="3">
    <source>
        <dbReference type="Proteomes" id="UP000249720"/>
    </source>
</evidence>
<dbReference type="AlphaFoldDB" id="A0A2W7RLZ6"/>
<protein>
    <recommendedName>
        <fullName evidence="4">OstA-like protein</fullName>
    </recommendedName>
</protein>
<feature type="signal peptide" evidence="1">
    <location>
        <begin position="1"/>
        <end position="22"/>
    </location>
</feature>
<proteinExistence type="predicted"/>
<keyword evidence="3" id="KW-1185">Reference proteome</keyword>
<sequence>MKKIMTLLTLATFFGLTQTASAQTKSGDDITISSDKVVFDKDPQFICKQLIYNDKTHVMTLTDNVSLKTDKFEFADAGKVVYNEKTKKLIIYDCKGFTIDGKIVVKDNVSEVKTVEYTLGDDTVYLL</sequence>
<dbReference type="Proteomes" id="UP000249720">
    <property type="component" value="Unassembled WGS sequence"/>
</dbReference>
<reference evidence="2 3" key="1">
    <citation type="submission" date="2018-06" db="EMBL/GenBank/DDBJ databases">
        <title>Genomic Encyclopedia of Archaeal and Bacterial Type Strains, Phase II (KMG-II): from individual species to whole genera.</title>
        <authorList>
            <person name="Goeker M."/>
        </authorList>
    </citation>
    <scope>NUCLEOTIDE SEQUENCE [LARGE SCALE GENOMIC DNA]</scope>
    <source>
        <strain evidence="2 3">DSM 23241</strain>
    </source>
</reference>
<organism evidence="2 3">
    <name type="scientific">Hydrotalea sandarakina</name>
    <dbReference type="NCBI Taxonomy" id="1004304"/>
    <lineage>
        <taxon>Bacteria</taxon>
        <taxon>Pseudomonadati</taxon>
        <taxon>Bacteroidota</taxon>
        <taxon>Chitinophagia</taxon>
        <taxon>Chitinophagales</taxon>
        <taxon>Chitinophagaceae</taxon>
        <taxon>Hydrotalea</taxon>
    </lineage>
</organism>
<gene>
    <name evidence="2" type="ORF">LX80_02725</name>
</gene>
<keyword evidence="1" id="KW-0732">Signal</keyword>
<comment type="caution">
    <text evidence="2">The sequence shown here is derived from an EMBL/GenBank/DDBJ whole genome shotgun (WGS) entry which is preliminary data.</text>
</comment>
<name>A0A2W7RLZ6_9BACT</name>
<dbReference type="EMBL" id="QKZV01000012">
    <property type="protein sequence ID" value="PZX60006.1"/>
    <property type="molecule type" value="Genomic_DNA"/>
</dbReference>
<evidence type="ECO:0000256" key="1">
    <source>
        <dbReference type="SAM" id="SignalP"/>
    </source>
</evidence>
<evidence type="ECO:0008006" key="4">
    <source>
        <dbReference type="Google" id="ProtNLM"/>
    </source>
</evidence>
<accession>A0A2W7RLZ6</accession>
<dbReference type="OrthoDB" id="9844084at2"/>
<dbReference type="RefSeq" id="WP_111297201.1">
    <property type="nucleotide sequence ID" value="NZ_QKZV01000012.1"/>
</dbReference>
<feature type="chain" id="PRO_5015984931" description="OstA-like protein" evidence="1">
    <location>
        <begin position="23"/>
        <end position="127"/>
    </location>
</feature>
<evidence type="ECO:0000313" key="2">
    <source>
        <dbReference type="EMBL" id="PZX60006.1"/>
    </source>
</evidence>